<dbReference type="InterPro" id="IPR013022">
    <property type="entry name" value="Xyl_isomerase-like_TIM-brl"/>
</dbReference>
<dbReference type="InterPro" id="IPR036237">
    <property type="entry name" value="Xyl_isomerase-like_sf"/>
</dbReference>
<sequence length="310" mass="33872">MIINRNEQRERKQNVTNPIGIISMQFARPFGREHMHLFEHIRTLGFDLVELLVPEREDGLDLKALRAALDEAGLGVALAARVNLQRSISDADRGIREGGMGYLRYCLEVAHALGATSVGGPLYGAPMVFAGRAPTPVAEEEMKARAARVIDGLGVLAPEAQAAGTKLALEPLNRYETDVISLVSQAVTVVDAVNHPALGVLFDTFHANIEEKSIPDAIRLAGERIVYFQANENNRGYPGTGHIDWHGTMQALADVGYTGPITLEPFRRDDDERIGLPIAQWRAPHEDESEQLKSAIAFVRDLIAKTGGRA</sequence>
<dbReference type="Proteomes" id="UP000295097">
    <property type="component" value="Unassembled WGS sequence"/>
</dbReference>
<comment type="caution">
    <text evidence="2">The sequence shown here is derived from an EMBL/GenBank/DDBJ whole genome shotgun (WGS) entry which is preliminary data.</text>
</comment>
<protein>
    <submittedName>
        <fullName evidence="2">D-tagatose 3-epimerase</fullName>
    </submittedName>
</protein>
<dbReference type="PANTHER" id="PTHR12110">
    <property type="entry name" value="HYDROXYPYRUVATE ISOMERASE"/>
    <property type="match status" value="1"/>
</dbReference>
<dbReference type="PANTHER" id="PTHR12110:SF41">
    <property type="entry name" value="INOSOSE DEHYDRATASE"/>
    <property type="match status" value="1"/>
</dbReference>
<name>A0A4R3NMA5_9HYPH</name>
<evidence type="ECO:0000313" key="2">
    <source>
        <dbReference type="EMBL" id="TCT31707.1"/>
    </source>
</evidence>
<dbReference type="Gene3D" id="3.20.20.150">
    <property type="entry name" value="Divalent-metal-dependent TIM barrel enzymes"/>
    <property type="match status" value="1"/>
</dbReference>
<dbReference type="InterPro" id="IPR050312">
    <property type="entry name" value="IolE/XylAMocC-like"/>
</dbReference>
<evidence type="ECO:0000313" key="3">
    <source>
        <dbReference type="Proteomes" id="UP000295097"/>
    </source>
</evidence>
<dbReference type="SUPFAM" id="SSF51658">
    <property type="entry name" value="Xylose isomerase-like"/>
    <property type="match status" value="1"/>
</dbReference>
<reference evidence="2 3" key="1">
    <citation type="submission" date="2019-03" db="EMBL/GenBank/DDBJ databases">
        <title>Freshwater and sediment microbial communities from various areas in North America, analyzing microbe dynamics in response to fracking.</title>
        <authorList>
            <person name="Lamendella R."/>
        </authorList>
    </citation>
    <scope>NUCLEOTIDE SEQUENCE [LARGE SCALE GENOMIC DNA]</scope>
    <source>
        <strain evidence="2 3">175.2</strain>
    </source>
</reference>
<dbReference type="EMBL" id="SMAR01000041">
    <property type="protein sequence ID" value="TCT31707.1"/>
    <property type="molecule type" value="Genomic_DNA"/>
</dbReference>
<gene>
    <name evidence="2" type="ORF">EDC90_10417</name>
</gene>
<keyword evidence="3" id="KW-1185">Reference proteome</keyword>
<accession>A0A4R3NMA5</accession>
<dbReference type="AlphaFoldDB" id="A0A4R3NMA5"/>
<organism evidence="2 3">
    <name type="scientific">Martelella mediterranea</name>
    <dbReference type="NCBI Taxonomy" id="293089"/>
    <lineage>
        <taxon>Bacteria</taxon>
        <taxon>Pseudomonadati</taxon>
        <taxon>Pseudomonadota</taxon>
        <taxon>Alphaproteobacteria</taxon>
        <taxon>Hyphomicrobiales</taxon>
        <taxon>Aurantimonadaceae</taxon>
        <taxon>Martelella</taxon>
    </lineage>
</organism>
<feature type="domain" description="Xylose isomerase-like TIM barrel" evidence="1">
    <location>
        <begin position="38"/>
        <end position="280"/>
    </location>
</feature>
<proteinExistence type="predicted"/>
<evidence type="ECO:0000259" key="1">
    <source>
        <dbReference type="Pfam" id="PF01261"/>
    </source>
</evidence>
<dbReference type="Pfam" id="PF01261">
    <property type="entry name" value="AP_endonuc_2"/>
    <property type="match status" value="1"/>
</dbReference>